<evidence type="ECO:0000313" key="3">
    <source>
        <dbReference type="EMBL" id="RHZ43492.1"/>
    </source>
</evidence>
<dbReference type="InterPro" id="IPR013948">
    <property type="entry name" value="DNA_replication_reg_Sld3_C"/>
</dbReference>
<feature type="compositionally biased region" description="Polar residues" evidence="1">
    <location>
        <begin position="599"/>
        <end position="623"/>
    </location>
</feature>
<comment type="caution">
    <text evidence="3">The sequence shown here is derived from an EMBL/GenBank/DDBJ whole genome shotgun (WGS) entry which is preliminary data.</text>
</comment>
<dbReference type="GO" id="GO:0006270">
    <property type="term" value="P:DNA replication initiation"/>
    <property type="evidence" value="ECO:0007669"/>
    <property type="project" value="InterPro"/>
</dbReference>
<dbReference type="Proteomes" id="UP000215305">
    <property type="component" value="Unassembled WGS sequence"/>
</dbReference>
<dbReference type="InterPro" id="IPR042511">
    <property type="entry name" value="Sld3"/>
</dbReference>
<feature type="compositionally biased region" description="Basic and acidic residues" evidence="1">
    <location>
        <begin position="574"/>
        <end position="583"/>
    </location>
</feature>
<feature type="region of interest" description="Disordered" evidence="1">
    <location>
        <begin position="870"/>
        <end position="891"/>
    </location>
</feature>
<organism evidence="3 4">
    <name type="scientific">Aspergillus thermomutatus</name>
    <name type="common">Neosartorya pseudofischeri</name>
    <dbReference type="NCBI Taxonomy" id="41047"/>
    <lineage>
        <taxon>Eukaryota</taxon>
        <taxon>Fungi</taxon>
        <taxon>Dikarya</taxon>
        <taxon>Ascomycota</taxon>
        <taxon>Pezizomycotina</taxon>
        <taxon>Eurotiomycetes</taxon>
        <taxon>Eurotiomycetidae</taxon>
        <taxon>Eurotiales</taxon>
        <taxon>Aspergillaceae</taxon>
        <taxon>Aspergillus</taxon>
        <taxon>Aspergillus subgen. Fumigati</taxon>
    </lineage>
</organism>
<dbReference type="AlphaFoldDB" id="A0A397FXM1"/>
<dbReference type="PANTHER" id="PTHR28067:SF1">
    <property type="entry name" value="DNA REPLICATION REGULATOR SLD3"/>
    <property type="match status" value="1"/>
</dbReference>
<gene>
    <name evidence="3" type="ORF">CDV56_100843</name>
</gene>
<feature type="domain" description="DNA replication regulator Sld3 C-terminal" evidence="2">
    <location>
        <begin position="290"/>
        <end position="812"/>
    </location>
</feature>
<dbReference type="GO" id="GO:0031261">
    <property type="term" value="C:DNA replication preinitiation complex"/>
    <property type="evidence" value="ECO:0007669"/>
    <property type="project" value="TreeGrafter"/>
</dbReference>
<dbReference type="OrthoDB" id="15567at2759"/>
<sequence>MASRRSSGVLETLSSVSLNRLHDPSTTHPPLKKRKTYHAATGELSRQIISIRAHAAALSDEPYVLEPIAVVPRSRLPFSWLDSPAALSQIQSGSLFVANIPILEEGLQSRTEPCVLAVRLVPDGELYAVERVKRGIYALSKLARGVEEGDIFVAVKGWNPSTGCGEGVLSDLPLGAESGEEWWQQARIDDPVSVTPPSAKRAKIDVSLVFDKAAVDARVDVTLKEISPVDSLEQRLSMAPPSLPMERSSSSDMQMPFVLHDSRDADGAVFGDVAANGDTQPADSSQSPQELLDAMREHYLQALYVSKTSVAYFAKGPLARCRAAFQASGSVSTNTPRHLADFYREAILAAKKMDLKYRETLPLTIRDVLLSMSDDDARKKRKSRKRKLGKNGLYPEEEGFIRKWWRDRALADNGMPAESSHDAEVKKHIADLRLRETQLQILLILETLALEMSGPGETSKTDDSSAKPSDDTKTKSKKKPQDLDVLLELHLDRLCIWHAVSTDDTALAESAKSFDSQSGKKIESDAVRDFCTEVIVPFYASRLPDRCKLITRKLGVSGAISPLAKQSSSTKKTSRTEPGKPTERQSSQRHPRRPLQRVLTDQQTASQGRHPSLGRSNTVPSQSEVKRESMEPLLPVLSVSARGGIQKPKRAENREVDLNAVARQHEAKLKKVQMLMEQKKELDAAINALRKPNRELVAKDIAEDADKRASGGSSRKPKNPVRNPFGQGVQVMATPRGNRKKDAVTGLPPPFKNIVRSSASKNGSSPFASEPQVVPASTLRPSFIPNTSASGPRAAPDPGLGDTGAIQETPSRRPAQTLGLGTSPGVAKTLFRVPRRPIPRSTDVAPSTPIAPRSVDAAPSLDQVIGVKSSLGMETPPRPSTAVPVVKESMPGASPAAVLTTPVKSSARPAMPAVLAGPVTPEKSIYEQLGWDDDLA</sequence>
<feature type="compositionally biased region" description="Polar residues" evidence="1">
    <location>
        <begin position="755"/>
        <end position="767"/>
    </location>
</feature>
<evidence type="ECO:0000256" key="1">
    <source>
        <dbReference type="SAM" id="MobiDB-lite"/>
    </source>
</evidence>
<accession>A0A397FXM1</accession>
<keyword evidence="4" id="KW-1185">Reference proteome</keyword>
<evidence type="ECO:0000259" key="2">
    <source>
        <dbReference type="Pfam" id="PF08639"/>
    </source>
</evidence>
<dbReference type="STRING" id="41047.A0A397FXM1"/>
<evidence type="ECO:0000313" key="4">
    <source>
        <dbReference type="Proteomes" id="UP000215305"/>
    </source>
</evidence>
<dbReference type="Gene3D" id="1.20.58.2130">
    <property type="match status" value="1"/>
</dbReference>
<feature type="region of interest" description="Disordered" evidence="1">
    <location>
        <begin position="704"/>
        <end position="828"/>
    </location>
</feature>
<name>A0A397FXM1_ASPTH</name>
<dbReference type="PANTHER" id="PTHR28067">
    <property type="entry name" value="DNA REPLICATION REGULATOR SLD3"/>
    <property type="match status" value="1"/>
</dbReference>
<feature type="region of interest" description="Disordered" evidence="1">
    <location>
        <begin position="561"/>
        <end position="631"/>
    </location>
</feature>
<feature type="compositionally biased region" description="Basic and acidic residues" evidence="1">
    <location>
        <begin position="459"/>
        <end position="479"/>
    </location>
</feature>
<dbReference type="FunFam" id="1.20.58.2130:FF:000001">
    <property type="entry name" value="Uncharacterized protein"/>
    <property type="match status" value="1"/>
</dbReference>
<protein>
    <recommendedName>
        <fullName evidence="2">DNA replication regulator Sld3 C-terminal domain-containing protein</fullName>
    </recommendedName>
</protein>
<dbReference type="GeneID" id="38122817"/>
<dbReference type="EMBL" id="NKHU02000407">
    <property type="protein sequence ID" value="RHZ43492.1"/>
    <property type="molecule type" value="Genomic_DNA"/>
</dbReference>
<dbReference type="VEuPathDB" id="FungiDB:CDV56_100843"/>
<proteinExistence type="predicted"/>
<dbReference type="Pfam" id="PF08639">
    <property type="entry name" value="Sld3_STD"/>
    <property type="match status" value="1"/>
</dbReference>
<feature type="region of interest" description="Disordered" evidence="1">
    <location>
        <begin position="454"/>
        <end position="479"/>
    </location>
</feature>
<reference evidence="3" key="1">
    <citation type="submission" date="2018-08" db="EMBL/GenBank/DDBJ databases">
        <title>Draft genome sequence of azole-resistant Aspergillus thermomutatus (Neosartorya pseudofischeri) strain HMR AF 39, isolated from a human nasal aspirate.</title>
        <authorList>
            <person name="Parent-Michaud M."/>
            <person name="Dufresne P.J."/>
            <person name="Fournier E."/>
            <person name="Martineau C."/>
            <person name="Moreira S."/>
            <person name="Perkins V."/>
            <person name="De Repentigny L."/>
            <person name="Dufresne S.F."/>
        </authorList>
    </citation>
    <scope>NUCLEOTIDE SEQUENCE [LARGE SCALE GENOMIC DNA]</scope>
    <source>
        <strain evidence="3">HMR AF 39</strain>
    </source>
</reference>
<dbReference type="RefSeq" id="XP_026609836.1">
    <property type="nucleotide sequence ID" value="XM_026754462.1"/>
</dbReference>